<dbReference type="PROSITE" id="PS51257">
    <property type="entry name" value="PROKAR_LIPOPROTEIN"/>
    <property type="match status" value="1"/>
</dbReference>
<dbReference type="AlphaFoldDB" id="A0A068NSJ0"/>
<gene>
    <name evidence="1" type="ORF">OP10G_3043</name>
</gene>
<dbReference type="Proteomes" id="UP000027982">
    <property type="component" value="Chromosome"/>
</dbReference>
<reference evidence="1 2" key="1">
    <citation type="journal article" date="2014" name="PLoS ONE">
        <title>The first complete genome sequence of the class fimbriimonadia in the phylum armatimonadetes.</title>
        <authorList>
            <person name="Hu Z.Y."/>
            <person name="Wang Y.Z."/>
            <person name="Im W.T."/>
            <person name="Wang S.Y."/>
            <person name="Zhao G.P."/>
            <person name="Zheng H.J."/>
            <person name="Quan Z.X."/>
        </authorList>
    </citation>
    <scope>NUCLEOTIDE SEQUENCE [LARGE SCALE GENOMIC DNA]</scope>
    <source>
        <strain evidence="1">Gsoil 348</strain>
    </source>
</reference>
<evidence type="ECO:0000313" key="2">
    <source>
        <dbReference type="Proteomes" id="UP000027982"/>
    </source>
</evidence>
<dbReference type="STRING" id="661478.OP10G_3043"/>
<proteinExistence type="predicted"/>
<dbReference type="RefSeq" id="WP_025229622.1">
    <property type="nucleotide sequence ID" value="NZ_CP007139.1"/>
</dbReference>
<dbReference type="KEGG" id="fgi:OP10G_3043"/>
<organism evidence="1 2">
    <name type="scientific">Fimbriimonas ginsengisoli Gsoil 348</name>
    <dbReference type="NCBI Taxonomy" id="661478"/>
    <lineage>
        <taxon>Bacteria</taxon>
        <taxon>Bacillati</taxon>
        <taxon>Armatimonadota</taxon>
        <taxon>Fimbriimonadia</taxon>
        <taxon>Fimbriimonadales</taxon>
        <taxon>Fimbriimonadaceae</taxon>
        <taxon>Fimbriimonas</taxon>
    </lineage>
</organism>
<dbReference type="HOGENOM" id="CLU_629692_0_0_0"/>
<keyword evidence="2" id="KW-1185">Reference proteome</keyword>
<dbReference type="EMBL" id="CP007139">
    <property type="protein sequence ID" value="AIE86411.1"/>
    <property type="molecule type" value="Genomic_DNA"/>
</dbReference>
<sequence length="435" mass="44364">MRARLASVLTVLVLLISVLALSGCGGGGGASASGAKSGAFRLTIKWPSLGRVVPKLATRLHLLVKEDGSDTPLKEVDVTRPSGTNDQSIVVFDGLPLSKPLFLQCKAFGTVSGSDVILGEASTAVTVAPGAVNVAVLDLVSTIDHLDVRVGTFPSGDVHIHRKDIFAVGVTALDSSGSLIPIGPNNLTVTGGSTAFNLTPKDGGGYTLTASQTLLGDGVLTFKEAESGKQLQVHVFVDKRPGVQRVEILPSKAFNIIHGDSMTVGAKGFDEDNVLVSGASFTFALQNATGLALAGTTLTAPGAGGGTVVATETQNGFSDSATVTILPHGFAERLAALDSSGAEIGAGGLDVQSPSTTQLSAASFDRFNNKAEVPTGQVWTSDDPDFVIDNTGKLTVKPGILFGTATITLKATIQTATGPQQMTVQFDVHASSGGG</sequence>
<evidence type="ECO:0000313" key="1">
    <source>
        <dbReference type="EMBL" id="AIE86411.1"/>
    </source>
</evidence>
<accession>A0A068NSJ0</accession>
<protein>
    <submittedName>
        <fullName evidence="1">Uncharacterized protein</fullName>
    </submittedName>
</protein>
<name>A0A068NSJ0_FIMGI</name>